<dbReference type="InterPro" id="IPR018931">
    <property type="entry name" value="DUF2520"/>
</dbReference>
<evidence type="ECO:0000313" key="4">
    <source>
        <dbReference type="Proteomes" id="UP000199663"/>
    </source>
</evidence>
<dbReference type="SUPFAM" id="SSF48179">
    <property type="entry name" value="6-phosphogluconate dehydrogenase C-terminal domain-like"/>
    <property type="match status" value="1"/>
</dbReference>
<dbReference type="EMBL" id="FNQC01000015">
    <property type="protein sequence ID" value="SDZ44635.1"/>
    <property type="molecule type" value="Genomic_DNA"/>
</dbReference>
<dbReference type="Gene3D" id="1.10.1040.20">
    <property type="entry name" value="ProC-like, C-terminal domain"/>
    <property type="match status" value="1"/>
</dbReference>
<dbReference type="InterPro" id="IPR028939">
    <property type="entry name" value="P5C_Rdtase_cat_N"/>
</dbReference>
<gene>
    <name evidence="3" type="ORF">SAMN05444412_11511</name>
</gene>
<dbReference type="InterPro" id="IPR008927">
    <property type="entry name" value="6-PGluconate_DH-like_C_sf"/>
</dbReference>
<comment type="caution">
    <text evidence="3">The sequence shown here is derived from an EMBL/GenBank/DDBJ whole genome shotgun (WGS) entry which is preliminary data.</text>
</comment>
<dbReference type="RefSeq" id="WP_019599410.1">
    <property type="nucleotide sequence ID" value="NZ_FNQC01000015.1"/>
</dbReference>
<protein>
    <submittedName>
        <fullName evidence="3">Predicted oxidoreductase, contains short-chain dehydrogenase (SDR) and DUF2520 domains</fullName>
    </submittedName>
</protein>
<accession>A0A1H3T4H6</accession>
<feature type="domain" description="Pyrroline-5-carboxylate reductase catalytic N-terminal" evidence="1">
    <location>
        <begin position="4"/>
        <end position="90"/>
    </location>
</feature>
<evidence type="ECO:0000259" key="2">
    <source>
        <dbReference type="Pfam" id="PF10728"/>
    </source>
</evidence>
<organism evidence="3 4">
    <name type="scientific">Rhodonellum ikkaensis</name>
    <dbReference type="NCBI Taxonomy" id="336829"/>
    <lineage>
        <taxon>Bacteria</taxon>
        <taxon>Pseudomonadati</taxon>
        <taxon>Bacteroidota</taxon>
        <taxon>Cytophagia</taxon>
        <taxon>Cytophagales</taxon>
        <taxon>Cytophagaceae</taxon>
        <taxon>Rhodonellum</taxon>
    </lineage>
</organism>
<dbReference type="SUPFAM" id="SSF51735">
    <property type="entry name" value="NAD(P)-binding Rossmann-fold domains"/>
    <property type="match status" value="1"/>
</dbReference>
<dbReference type="Pfam" id="PF03807">
    <property type="entry name" value="F420_oxidored"/>
    <property type="match status" value="1"/>
</dbReference>
<reference evidence="3 4" key="1">
    <citation type="submission" date="2016-10" db="EMBL/GenBank/DDBJ databases">
        <authorList>
            <person name="Varghese N."/>
            <person name="Submissions S."/>
        </authorList>
    </citation>
    <scope>NUCLEOTIDE SEQUENCE [LARGE SCALE GENOMIC DNA]</scope>
    <source>
        <strain evidence="3 4">DSM 17997</strain>
    </source>
</reference>
<feature type="domain" description="DUF2520" evidence="2">
    <location>
        <begin position="129"/>
        <end position="253"/>
    </location>
</feature>
<dbReference type="InterPro" id="IPR036291">
    <property type="entry name" value="NAD(P)-bd_dom_sf"/>
</dbReference>
<evidence type="ECO:0000259" key="1">
    <source>
        <dbReference type="Pfam" id="PF03807"/>
    </source>
</evidence>
<dbReference type="Proteomes" id="UP000199663">
    <property type="component" value="Unassembled WGS sequence"/>
</dbReference>
<name>A0A1H3T4H6_9BACT</name>
<dbReference type="Pfam" id="PF10728">
    <property type="entry name" value="DUF2520"/>
    <property type="match status" value="1"/>
</dbReference>
<keyword evidence="4" id="KW-1185">Reference proteome</keyword>
<sequence>MKFKIAILGSGNLAWHLAPSLENAGHTITEIYSRDIRNAEKLAERVYVAEVKDDLDFSESEAEIYILAVSDSAISELADQIILPEESILVHTSGSVPLNILGYSSAAYTGIFYPLQTFSKIRKVDFEEVPFLLESEDEPSLHKLKKLAKSLSPLQYVVKSKDRLALHVAAVFAGNFTNHMLLKAEEIMARQGLEFEMLKPLIIESISKSLEIGAKKAQTGPALREDLSTLDLHYNFLGYNEQLAEIYRMVSQDIMDSHL</sequence>
<evidence type="ECO:0000313" key="3">
    <source>
        <dbReference type="EMBL" id="SDZ44635.1"/>
    </source>
</evidence>
<dbReference type="PANTHER" id="PTHR40459">
    <property type="entry name" value="CONSERVED HYPOTHETICAL ALANINE AND LEUCINE RICH PROTEIN"/>
    <property type="match status" value="1"/>
</dbReference>
<dbReference type="Gene3D" id="3.40.50.720">
    <property type="entry name" value="NAD(P)-binding Rossmann-like Domain"/>
    <property type="match status" value="1"/>
</dbReference>
<dbReference type="InterPro" id="IPR037108">
    <property type="entry name" value="TM1727-like_C_sf"/>
</dbReference>
<dbReference type="PANTHER" id="PTHR40459:SF1">
    <property type="entry name" value="CONSERVED HYPOTHETICAL ALANINE AND LEUCINE RICH PROTEIN"/>
    <property type="match status" value="1"/>
</dbReference>
<proteinExistence type="predicted"/>